<dbReference type="GO" id="GO:0007031">
    <property type="term" value="P:peroxisome organization"/>
    <property type="evidence" value="ECO:0007669"/>
    <property type="project" value="TreeGrafter"/>
</dbReference>
<evidence type="ECO:0000256" key="4">
    <source>
        <dbReference type="ARBA" id="ARBA00022741"/>
    </source>
</evidence>
<dbReference type="PROSITE" id="PS50893">
    <property type="entry name" value="ABC_TRANSPORTER_2"/>
    <property type="match status" value="1"/>
</dbReference>
<proteinExistence type="inferred from homology"/>
<accession>A0A1X2GXH9</accession>
<dbReference type="PROSITE" id="PS50929">
    <property type="entry name" value="ABC_TM1F"/>
    <property type="match status" value="1"/>
</dbReference>
<evidence type="ECO:0000256" key="3">
    <source>
        <dbReference type="ARBA" id="ARBA00022692"/>
    </source>
</evidence>
<dbReference type="CDD" id="cd03223">
    <property type="entry name" value="ABCD_peroxisomal_ALDP"/>
    <property type="match status" value="1"/>
</dbReference>
<dbReference type="EMBL" id="MCGT01000001">
    <property type="protein sequence ID" value="ORX62786.1"/>
    <property type="molecule type" value="Genomic_DNA"/>
</dbReference>
<keyword evidence="4" id="KW-0547">Nucleotide-binding</keyword>
<feature type="transmembrane region" description="Helical" evidence="8">
    <location>
        <begin position="179"/>
        <end position="197"/>
    </location>
</feature>
<dbReference type="GO" id="GO:0042760">
    <property type="term" value="P:very long-chain fatty acid catabolic process"/>
    <property type="evidence" value="ECO:0007669"/>
    <property type="project" value="TreeGrafter"/>
</dbReference>
<organism evidence="11 12">
    <name type="scientific">Hesseltinella vesiculosa</name>
    <dbReference type="NCBI Taxonomy" id="101127"/>
    <lineage>
        <taxon>Eukaryota</taxon>
        <taxon>Fungi</taxon>
        <taxon>Fungi incertae sedis</taxon>
        <taxon>Mucoromycota</taxon>
        <taxon>Mucoromycotina</taxon>
        <taxon>Mucoromycetes</taxon>
        <taxon>Mucorales</taxon>
        <taxon>Cunninghamellaceae</taxon>
        <taxon>Hesseltinella</taxon>
    </lineage>
</organism>
<dbReference type="InterPro" id="IPR050835">
    <property type="entry name" value="ABC_transporter_sub-D"/>
</dbReference>
<keyword evidence="12" id="KW-1185">Reference proteome</keyword>
<dbReference type="InterPro" id="IPR027417">
    <property type="entry name" value="P-loop_NTPase"/>
</dbReference>
<dbReference type="InterPro" id="IPR011527">
    <property type="entry name" value="ABC1_TM_dom"/>
</dbReference>
<reference evidence="11 12" key="1">
    <citation type="submission" date="2016-07" db="EMBL/GenBank/DDBJ databases">
        <title>Pervasive Adenine N6-methylation of Active Genes in Fungi.</title>
        <authorList>
            <consortium name="DOE Joint Genome Institute"/>
            <person name="Mondo S.J."/>
            <person name="Dannebaum R.O."/>
            <person name="Kuo R.C."/>
            <person name="Labutti K."/>
            <person name="Haridas S."/>
            <person name="Kuo A."/>
            <person name="Salamov A."/>
            <person name="Ahrendt S.R."/>
            <person name="Lipzen A."/>
            <person name="Sullivan W."/>
            <person name="Andreopoulos W.B."/>
            <person name="Clum A."/>
            <person name="Lindquist E."/>
            <person name="Daum C."/>
            <person name="Ramamoorthy G.K."/>
            <person name="Gryganskyi A."/>
            <person name="Culley D."/>
            <person name="Magnuson J.K."/>
            <person name="James T.Y."/>
            <person name="O'Malley M.A."/>
            <person name="Stajich J.E."/>
            <person name="Spatafora J.W."/>
            <person name="Visel A."/>
            <person name="Grigoriev I.V."/>
        </authorList>
    </citation>
    <scope>NUCLEOTIDE SEQUENCE [LARGE SCALE GENOMIC DNA]</scope>
    <source>
        <strain evidence="11 12">NRRL 3301</strain>
    </source>
</reference>
<dbReference type="SUPFAM" id="SSF90123">
    <property type="entry name" value="ABC transporter transmembrane region"/>
    <property type="match status" value="1"/>
</dbReference>
<dbReference type="AlphaFoldDB" id="A0A1X2GXH9"/>
<dbReference type="GO" id="GO:0016887">
    <property type="term" value="F:ATP hydrolysis activity"/>
    <property type="evidence" value="ECO:0007669"/>
    <property type="project" value="InterPro"/>
</dbReference>
<dbReference type="SUPFAM" id="SSF52540">
    <property type="entry name" value="P-loop containing nucleoside triphosphate hydrolases"/>
    <property type="match status" value="1"/>
</dbReference>
<dbReference type="STRING" id="101127.A0A1X2GXH9"/>
<gene>
    <name evidence="11" type="ORF">DM01DRAFT_307328</name>
</gene>
<comment type="similarity">
    <text evidence="1">Belongs to the ABC transporter superfamily. ABCD family. Peroxisomal fatty acyl CoA transporter (TC 3.A.1.203) subfamily.</text>
</comment>
<sequence length="602" mass="67925">MARALSNSSEEQEKPTHSNYQLDMSFLIRCQRLLGCLVGSPWYAWDSASRRQSVVWIYVLFLLIASGTEVLVYHVGLIPSHFYTILTAKDIGAFRAYMIPCLLIVLGVAGGKALVNFTGSLLSLKIRRLLTHHLHQRYIQSKTMYSLLLEHEQVDNPDQRITQDIDKLTETLFMIMEKLVMAPVLVVIYTWQCWSVAGFLGPFLIYTYFILGSIISRRLIQPIVRSVFYKELEEGNFRFLHVRLRQFAESIAFSQGETEEKERANSGLNSLLALQRSIINKQLPLHLMNQSFSYFGSILSYLIVAIPVFTGAFDGADAGELSGIISKHSFVSMYLIFQFTTIIEQSDKVSALAGYVARVGELLEAIDAVDQERQFKQVSLLVNHHDEPTILFDNVTLLSPRDKLIVTDLNLQVQQGTSIVITGPNGAGKSSLLRAMAGLWACARGQIKLPKLTHGRDLIFLPQVPYLTQGSLRDQLTYPSLDSTATLTDHEVRSLLEKVKLSHLERSIASFDTPYGLEWNKMLSPGEQQRLVFARLLFWQPTFAVLDEATSAMDEATELHLYQLVRASGITMISVSHHANLMPFHQQQLVLDGHGRYQVIDI</sequence>
<dbReference type="SMART" id="SM00382">
    <property type="entry name" value="AAA"/>
    <property type="match status" value="1"/>
</dbReference>
<feature type="domain" description="ABC transmembrane type-1" evidence="10">
    <location>
        <begin position="102"/>
        <end position="326"/>
    </location>
</feature>
<dbReference type="InterPro" id="IPR017871">
    <property type="entry name" value="ABC_transporter-like_CS"/>
</dbReference>
<dbReference type="GO" id="GO:0005524">
    <property type="term" value="F:ATP binding"/>
    <property type="evidence" value="ECO:0007669"/>
    <property type="project" value="UniProtKB-KW"/>
</dbReference>
<evidence type="ECO:0000256" key="2">
    <source>
        <dbReference type="ARBA" id="ARBA00022448"/>
    </source>
</evidence>
<evidence type="ECO:0000259" key="9">
    <source>
        <dbReference type="PROSITE" id="PS50893"/>
    </source>
</evidence>
<dbReference type="Gene3D" id="1.20.1560.10">
    <property type="entry name" value="ABC transporter type 1, transmembrane domain"/>
    <property type="match status" value="1"/>
</dbReference>
<dbReference type="OrthoDB" id="422637at2759"/>
<dbReference type="InterPro" id="IPR036640">
    <property type="entry name" value="ABC1_TM_sf"/>
</dbReference>
<evidence type="ECO:0000259" key="10">
    <source>
        <dbReference type="PROSITE" id="PS50929"/>
    </source>
</evidence>
<dbReference type="GO" id="GO:0006635">
    <property type="term" value="P:fatty acid beta-oxidation"/>
    <property type="evidence" value="ECO:0007669"/>
    <property type="project" value="TreeGrafter"/>
</dbReference>
<evidence type="ECO:0000256" key="1">
    <source>
        <dbReference type="ARBA" id="ARBA00008575"/>
    </source>
</evidence>
<dbReference type="InterPro" id="IPR003439">
    <property type="entry name" value="ABC_transporter-like_ATP-bd"/>
</dbReference>
<name>A0A1X2GXH9_9FUNG</name>
<keyword evidence="6 8" id="KW-1133">Transmembrane helix</keyword>
<dbReference type="Pfam" id="PF06472">
    <property type="entry name" value="ABC_membrane_2"/>
    <property type="match status" value="1"/>
</dbReference>
<feature type="transmembrane region" description="Helical" evidence="8">
    <location>
        <begin position="55"/>
        <end position="76"/>
    </location>
</feature>
<keyword evidence="7 8" id="KW-0472">Membrane</keyword>
<protein>
    <submittedName>
        <fullName evidence="11">ATP-binding cassette sub-family D member 4-like protein</fullName>
    </submittedName>
</protein>
<keyword evidence="3 8" id="KW-0812">Transmembrane</keyword>
<evidence type="ECO:0000313" key="12">
    <source>
        <dbReference type="Proteomes" id="UP000242146"/>
    </source>
</evidence>
<dbReference type="Pfam" id="PF00005">
    <property type="entry name" value="ABC_tran"/>
    <property type="match status" value="1"/>
</dbReference>
<evidence type="ECO:0000256" key="5">
    <source>
        <dbReference type="ARBA" id="ARBA00022840"/>
    </source>
</evidence>
<feature type="transmembrane region" description="Helical" evidence="8">
    <location>
        <begin position="96"/>
        <end position="118"/>
    </location>
</feature>
<dbReference type="GO" id="GO:0140359">
    <property type="term" value="F:ABC-type transporter activity"/>
    <property type="evidence" value="ECO:0007669"/>
    <property type="project" value="InterPro"/>
</dbReference>
<dbReference type="PROSITE" id="PS00211">
    <property type="entry name" value="ABC_TRANSPORTER_1"/>
    <property type="match status" value="1"/>
</dbReference>
<dbReference type="InterPro" id="IPR003593">
    <property type="entry name" value="AAA+_ATPase"/>
</dbReference>
<feature type="transmembrane region" description="Helical" evidence="8">
    <location>
        <begin position="203"/>
        <end position="220"/>
    </location>
</feature>
<keyword evidence="2" id="KW-0813">Transport</keyword>
<dbReference type="PANTHER" id="PTHR11384">
    <property type="entry name" value="ATP-BINDING CASSETTE, SUB-FAMILY D MEMBER"/>
    <property type="match status" value="1"/>
</dbReference>
<dbReference type="PANTHER" id="PTHR11384:SF59">
    <property type="entry name" value="LYSOSOMAL COBALAMIN TRANSPORTER ABCD4"/>
    <property type="match status" value="1"/>
</dbReference>
<evidence type="ECO:0000256" key="6">
    <source>
        <dbReference type="ARBA" id="ARBA00022989"/>
    </source>
</evidence>
<comment type="caution">
    <text evidence="11">The sequence shown here is derived from an EMBL/GenBank/DDBJ whole genome shotgun (WGS) entry which is preliminary data.</text>
</comment>
<feature type="domain" description="ABC transporter" evidence="9">
    <location>
        <begin position="390"/>
        <end position="602"/>
    </location>
</feature>
<evidence type="ECO:0000256" key="8">
    <source>
        <dbReference type="SAM" id="Phobius"/>
    </source>
</evidence>
<feature type="transmembrane region" description="Helical" evidence="8">
    <location>
        <begin position="292"/>
        <end position="313"/>
    </location>
</feature>
<keyword evidence="5 11" id="KW-0067">ATP-binding</keyword>
<dbReference type="Gene3D" id="3.40.50.300">
    <property type="entry name" value="P-loop containing nucleotide triphosphate hydrolases"/>
    <property type="match status" value="1"/>
</dbReference>
<evidence type="ECO:0000256" key="7">
    <source>
        <dbReference type="ARBA" id="ARBA00023136"/>
    </source>
</evidence>
<dbReference type="Proteomes" id="UP000242146">
    <property type="component" value="Unassembled WGS sequence"/>
</dbReference>
<dbReference type="GO" id="GO:0005778">
    <property type="term" value="C:peroxisomal membrane"/>
    <property type="evidence" value="ECO:0007669"/>
    <property type="project" value="TreeGrafter"/>
</dbReference>
<evidence type="ECO:0000313" key="11">
    <source>
        <dbReference type="EMBL" id="ORX62786.1"/>
    </source>
</evidence>
<dbReference type="GO" id="GO:0005324">
    <property type="term" value="F:long-chain fatty acid transmembrane transporter activity"/>
    <property type="evidence" value="ECO:0007669"/>
    <property type="project" value="TreeGrafter"/>
</dbReference>
<dbReference type="GO" id="GO:0015910">
    <property type="term" value="P:long-chain fatty acid import into peroxisome"/>
    <property type="evidence" value="ECO:0007669"/>
    <property type="project" value="TreeGrafter"/>
</dbReference>